<dbReference type="SMART" id="SM00748">
    <property type="entry name" value="HEPN"/>
    <property type="match status" value="1"/>
</dbReference>
<dbReference type="GeneID" id="11140103"/>
<organism evidence="2 3">
    <name type="scientific">Pyrolobus fumarii (strain DSM 11204 / 1A)</name>
    <dbReference type="NCBI Taxonomy" id="694429"/>
    <lineage>
        <taxon>Archaea</taxon>
        <taxon>Thermoproteota</taxon>
        <taxon>Thermoprotei</taxon>
        <taxon>Desulfurococcales</taxon>
        <taxon>Pyrodictiaceae</taxon>
        <taxon>Pyrolobus</taxon>
    </lineage>
</organism>
<dbReference type="KEGG" id="pfm:Pyrfu_0456"/>
<dbReference type="PROSITE" id="PS50910">
    <property type="entry name" value="HEPN"/>
    <property type="match status" value="1"/>
</dbReference>
<protein>
    <submittedName>
        <fullName evidence="2">HEPN domain protein</fullName>
    </submittedName>
</protein>
<dbReference type="OrthoDB" id="101044at2157"/>
<dbReference type="eggNOG" id="arCOG01191">
    <property type="taxonomic scope" value="Archaea"/>
</dbReference>
<dbReference type="HOGENOM" id="CLU_123170_1_1_2"/>
<reference evidence="2 3" key="1">
    <citation type="journal article" date="2011" name="Stand. Genomic Sci.">
        <title>Complete genome sequence of the hyperthermophilic chemolithoautotroph Pyrolobus fumarii type strain (1A).</title>
        <authorList>
            <person name="Anderson I."/>
            <person name="Goker M."/>
            <person name="Nolan M."/>
            <person name="Lucas S."/>
            <person name="Hammon N."/>
            <person name="Deshpande S."/>
            <person name="Cheng J.F."/>
            <person name="Tapia R."/>
            <person name="Han C."/>
            <person name="Goodwin L."/>
            <person name="Pitluck S."/>
            <person name="Huntemann M."/>
            <person name="Liolios K."/>
            <person name="Ivanova N."/>
            <person name="Pagani I."/>
            <person name="Mavromatis K."/>
            <person name="Ovchinikova G."/>
            <person name="Pati A."/>
            <person name="Chen A."/>
            <person name="Palaniappan K."/>
            <person name="Land M."/>
            <person name="Hauser L."/>
            <person name="Brambilla E.M."/>
            <person name="Huber H."/>
            <person name="Yasawong M."/>
            <person name="Rohde M."/>
            <person name="Spring S."/>
            <person name="Abt B."/>
            <person name="Sikorski J."/>
            <person name="Wirth R."/>
            <person name="Detter J.C."/>
            <person name="Woyke T."/>
            <person name="Bristow J."/>
            <person name="Eisen J.A."/>
            <person name="Markowitz V."/>
            <person name="Hugenholtz P."/>
            <person name="Kyrpides N.C."/>
            <person name="Klenk H.P."/>
            <person name="Lapidus A."/>
        </authorList>
    </citation>
    <scope>NUCLEOTIDE SEQUENCE [LARGE SCALE GENOMIC DNA]</scope>
    <source>
        <strain evidence="3">DSM 11204 / 1A</strain>
    </source>
</reference>
<dbReference type="Gene3D" id="1.20.120.330">
    <property type="entry name" value="Nucleotidyltransferases domain 2"/>
    <property type="match status" value="1"/>
</dbReference>
<dbReference type="EMBL" id="CP002838">
    <property type="protein sequence ID" value="AEM38327.1"/>
    <property type="molecule type" value="Genomic_DNA"/>
</dbReference>
<dbReference type="RefSeq" id="WP_014026004.1">
    <property type="nucleotide sequence ID" value="NC_015931.1"/>
</dbReference>
<dbReference type="Pfam" id="PF05168">
    <property type="entry name" value="HEPN"/>
    <property type="match status" value="1"/>
</dbReference>
<gene>
    <name evidence="2" type="ordered locus">Pyrfu_0456</name>
</gene>
<accession>G0EG79</accession>
<dbReference type="AlphaFoldDB" id="G0EG79"/>
<dbReference type="Proteomes" id="UP000001037">
    <property type="component" value="Chromosome"/>
</dbReference>
<proteinExistence type="predicted"/>
<dbReference type="SUPFAM" id="SSF81593">
    <property type="entry name" value="Nucleotidyltransferase substrate binding subunit/domain"/>
    <property type="match status" value="1"/>
</dbReference>
<dbReference type="InterPro" id="IPR007842">
    <property type="entry name" value="HEPN_dom"/>
</dbReference>
<evidence type="ECO:0000313" key="2">
    <source>
        <dbReference type="EMBL" id="AEM38327.1"/>
    </source>
</evidence>
<feature type="domain" description="HEPN" evidence="1">
    <location>
        <begin position="11"/>
        <end position="124"/>
    </location>
</feature>
<keyword evidence="3" id="KW-1185">Reference proteome</keyword>
<sequence>MPSIEEYRLLLQRSRMFLEEARDALAKQRYDLAVFLAEQGLQLYLRAQLLRVLGDYPRTHSIRQLLAMLSRALGGEAEREIAEFMRRERPRLSELEDVYIASRYTLRVYTREDAEDILSTVERVTALVEKLLRGTPRDDAREETHA</sequence>
<name>G0EG79_PYRF1</name>
<dbReference type="InParanoid" id="G0EG79"/>
<evidence type="ECO:0000313" key="3">
    <source>
        <dbReference type="Proteomes" id="UP000001037"/>
    </source>
</evidence>
<evidence type="ECO:0000259" key="1">
    <source>
        <dbReference type="PROSITE" id="PS50910"/>
    </source>
</evidence>